<dbReference type="Pfam" id="PF00270">
    <property type="entry name" value="DEAD"/>
    <property type="match status" value="1"/>
</dbReference>
<keyword evidence="3" id="KW-0378">Hydrolase</keyword>
<evidence type="ECO:0000313" key="3">
    <source>
        <dbReference type="EMBL" id="RNM41351.1"/>
    </source>
</evidence>
<feature type="non-terminal residue" evidence="3">
    <location>
        <position position="288"/>
    </location>
</feature>
<feature type="compositionally biased region" description="Basic and acidic residues" evidence="1">
    <location>
        <begin position="279"/>
        <end position="288"/>
    </location>
</feature>
<dbReference type="InterPro" id="IPR014001">
    <property type="entry name" value="Helicase_ATP-bd"/>
</dbReference>
<evidence type="ECO:0000256" key="1">
    <source>
        <dbReference type="SAM" id="MobiDB-lite"/>
    </source>
</evidence>
<keyword evidence="3" id="KW-0347">Helicase</keyword>
<accession>A0A3N0IWH2</accession>
<name>A0A3N0IWH2_9ACTN</name>
<dbReference type="GO" id="GO:0005524">
    <property type="term" value="F:ATP binding"/>
    <property type="evidence" value="ECO:0007669"/>
    <property type="project" value="InterPro"/>
</dbReference>
<dbReference type="EMBL" id="QICC01000039">
    <property type="protein sequence ID" value="RNM41351.1"/>
    <property type="molecule type" value="Genomic_DNA"/>
</dbReference>
<dbReference type="GO" id="GO:0016887">
    <property type="term" value="F:ATP hydrolysis activity"/>
    <property type="evidence" value="ECO:0007669"/>
    <property type="project" value="TreeGrafter"/>
</dbReference>
<dbReference type="SUPFAM" id="SSF52540">
    <property type="entry name" value="P-loop containing nucleoside triphosphate hydrolases"/>
    <property type="match status" value="1"/>
</dbReference>
<dbReference type="InterPro" id="IPR027417">
    <property type="entry name" value="P-loop_NTPase"/>
</dbReference>
<dbReference type="GO" id="GO:0004386">
    <property type="term" value="F:helicase activity"/>
    <property type="evidence" value="ECO:0007669"/>
    <property type="project" value="UniProtKB-KW"/>
</dbReference>
<comment type="caution">
    <text evidence="3">The sequence shown here is derived from an EMBL/GenBank/DDBJ whole genome shotgun (WGS) entry which is preliminary data.</text>
</comment>
<dbReference type="PANTHER" id="PTHR47962:SF5">
    <property type="entry name" value="ATP-DEPENDENT HELICASE LHR-RELATED"/>
    <property type="match status" value="1"/>
</dbReference>
<evidence type="ECO:0000313" key="4">
    <source>
        <dbReference type="Proteomes" id="UP000270112"/>
    </source>
</evidence>
<reference evidence="4" key="1">
    <citation type="submission" date="2018-05" db="EMBL/GenBank/DDBJ databases">
        <title>Genome Sequencing of selected type strains of the family Eggerthellaceae.</title>
        <authorList>
            <person name="Danylec N."/>
            <person name="Stoll D.A."/>
            <person name="Doetsch A."/>
            <person name="Huch M."/>
        </authorList>
    </citation>
    <scope>NUCLEOTIDE SEQUENCE [LARGE SCALE GENOMIC DNA]</scope>
    <source>
        <strain evidence="4">DSM 16107</strain>
    </source>
</reference>
<protein>
    <submittedName>
        <fullName evidence="3">ATP-dependent helicase</fullName>
    </submittedName>
</protein>
<dbReference type="AlphaFoldDB" id="A0A3N0IWH2"/>
<dbReference type="InterPro" id="IPR011545">
    <property type="entry name" value="DEAD/DEAH_box_helicase_dom"/>
</dbReference>
<dbReference type="Proteomes" id="UP000270112">
    <property type="component" value="Unassembled WGS sequence"/>
</dbReference>
<evidence type="ECO:0000259" key="2">
    <source>
        <dbReference type="PROSITE" id="PS51192"/>
    </source>
</evidence>
<organism evidence="3 4">
    <name type="scientific">Eggerthella sinensis</name>
    <dbReference type="NCBI Taxonomy" id="242230"/>
    <lineage>
        <taxon>Bacteria</taxon>
        <taxon>Bacillati</taxon>
        <taxon>Actinomycetota</taxon>
        <taxon>Coriobacteriia</taxon>
        <taxon>Eggerthellales</taxon>
        <taxon>Eggerthellaceae</taxon>
        <taxon>Eggerthella</taxon>
    </lineage>
</organism>
<dbReference type="RefSeq" id="WP_123269678.1">
    <property type="nucleotide sequence ID" value="NZ_QICC01000039.1"/>
</dbReference>
<dbReference type="CDD" id="cd17922">
    <property type="entry name" value="DEXHc_LHR-like"/>
    <property type="match status" value="1"/>
</dbReference>
<dbReference type="PROSITE" id="PS51192">
    <property type="entry name" value="HELICASE_ATP_BIND_1"/>
    <property type="match status" value="1"/>
</dbReference>
<feature type="domain" description="Helicase ATP-binding" evidence="2">
    <location>
        <begin position="38"/>
        <end position="238"/>
    </location>
</feature>
<gene>
    <name evidence="3" type="ORF">DMP09_10000</name>
</gene>
<proteinExistence type="predicted"/>
<dbReference type="GO" id="GO:0003677">
    <property type="term" value="F:DNA binding"/>
    <property type="evidence" value="ECO:0007669"/>
    <property type="project" value="TreeGrafter"/>
</dbReference>
<keyword evidence="3" id="KW-0547">Nucleotide-binding</keyword>
<sequence>MDATEPTSHVLDRFSDEVRGWFLDAFPAGPTPLQERAWDVIEGGENALVIAPTGSGKTLAAFLFALDELMRSKAAAHERPKKERPAKGVRVLYISPLKALGADVERNLQEPLAGIAGRMAAAGDDVPAVRTGMRTGDTTPDQRRGLVRNPPDILITTPESLYLMLTSQARETLRTVDTVIIDEVHALAGDKRGAHLALSLERLDDLLEKPAQRIGLSATVSPRDEIARFLGGVHPVRVVAEEKRPDMDVRVSVPVRDMTAVPVYGGSDLTGGGAARGQGRADRPRVPA</sequence>
<dbReference type="SMART" id="SM00487">
    <property type="entry name" value="DEXDc"/>
    <property type="match status" value="1"/>
</dbReference>
<dbReference type="Gene3D" id="3.40.50.300">
    <property type="entry name" value="P-loop containing nucleotide triphosphate hydrolases"/>
    <property type="match status" value="1"/>
</dbReference>
<feature type="region of interest" description="Disordered" evidence="1">
    <location>
        <begin position="267"/>
        <end position="288"/>
    </location>
</feature>
<dbReference type="InterPro" id="IPR052511">
    <property type="entry name" value="ATP-dep_Helicase"/>
</dbReference>
<keyword evidence="3" id="KW-0067">ATP-binding</keyword>
<dbReference type="PANTHER" id="PTHR47962">
    <property type="entry name" value="ATP-DEPENDENT HELICASE LHR-RELATED-RELATED"/>
    <property type="match status" value="1"/>
</dbReference>